<dbReference type="Proteomes" id="UP000254072">
    <property type="component" value="Unassembled WGS sequence"/>
</dbReference>
<proteinExistence type="predicted"/>
<evidence type="ECO:0000313" key="2">
    <source>
        <dbReference type="Proteomes" id="UP000254072"/>
    </source>
</evidence>
<reference evidence="1 2" key="1">
    <citation type="submission" date="2018-06" db="EMBL/GenBank/DDBJ databases">
        <authorList>
            <consortium name="Pathogen Informatics"/>
            <person name="Doyle S."/>
        </authorList>
    </citation>
    <scope>NUCLEOTIDE SEQUENCE [LARGE SCALE GENOMIC DNA]</scope>
    <source>
        <strain evidence="1 2">NCTC11157</strain>
    </source>
</reference>
<dbReference type="AlphaFoldDB" id="A0A379EG14"/>
<sequence length="47" mass="5775">MRLKLNNTIYIVCAIFLFFHNSCMKNEIELKEKDEKKIVTSYEREYQ</sequence>
<name>A0A379EG14_9BACT</name>
<dbReference type="EMBL" id="UGTL01000003">
    <property type="protein sequence ID" value="SUB97856.1"/>
    <property type="molecule type" value="Genomic_DNA"/>
</dbReference>
<accession>A0A379EG14</accession>
<organism evidence="1 2">
    <name type="scientific">Prevotella disiens</name>
    <dbReference type="NCBI Taxonomy" id="28130"/>
    <lineage>
        <taxon>Bacteria</taxon>
        <taxon>Pseudomonadati</taxon>
        <taxon>Bacteroidota</taxon>
        <taxon>Bacteroidia</taxon>
        <taxon>Bacteroidales</taxon>
        <taxon>Prevotellaceae</taxon>
        <taxon>Prevotella</taxon>
    </lineage>
</organism>
<evidence type="ECO:0000313" key="1">
    <source>
        <dbReference type="EMBL" id="SUB97856.1"/>
    </source>
</evidence>
<protein>
    <submittedName>
        <fullName evidence="1">Uncharacterized protein</fullName>
    </submittedName>
</protein>
<gene>
    <name evidence="1" type="ORF">NCTC11157_02656</name>
</gene>